<accession>A0A6I2M949</accession>
<sequence length="77" mass="8666">MCIGVPAKVIQIRDESALVDVMGSRMHVGILFVPEVKEDDYVLLHAGQAMTIVDEEYAKESIEEWRNVLDGNHGHLF</sequence>
<protein>
    <submittedName>
        <fullName evidence="2">HypC/HybG/HupF family hydrogenase formation chaperone</fullName>
    </submittedName>
</protein>
<dbReference type="EMBL" id="WKKF01000001">
    <property type="protein sequence ID" value="MRX52951.1"/>
    <property type="molecule type" value="Genomic_DNA"/>
</dbReference>
<comment type="similarity">
    <text evidence="1">Belongs to the HupF/HypC family.</text>
</comment>
<dbReference type="InterPro" id="IPR001109">
    <property type="entry name" value="Hydrogenase_HupF/HypC"/>
</dbReference>
<dbReference type="PANTHER" id="PTHR35177">
    <property type="entry name" value="HYDROGENASE MATURATION FACTOR HYBG"/>
    <property type="match status" value="1"/>
</dbReference>
<dbReference type="PROSITE" id="PS01097">
    <property type="entry name" value="HUPF_HYPC"/>
    <property type="match status" value="1"/>
</dbReference>
<dbReference type="Gene3D" id="2.30.30.140">
    <property type="match status" value="1"/>
</dbReference>
<evidence type="ECO:0000313" key="3">
    <source>
        <dbReference type="Proteomes" id="UP000441585"/>
    </source>
</evidence>
<comment type="caution">
    <text evidence="2">The sequence shown here is derived from an EMBL/GenBank/DDBJ whole genome shotgun (WGS) entry which is preliminary data.</text>
</comment>
<organism evidence="2 3">
    <name type="scientific">Metabacillus idriensis</name>
    <dbReference type="NCBI Taxonomy" id="324768"/>
    <lineage>
        <taxon>Bacteria</taxon>
        <taxon>Bacillati</taxon>
        <taxon>Bacillota</taxon>
        <taxon>Bacilli</taxon>
        <taxon>Bacillales</taxon>
        <taxon>Bacillaceae</taxon>
        <taxon>Metabacillus</taxon>
    </lineage>
</organism>
<dbReference type="GO" id="GO:1902670">
    <property type="term" value="F:carbon dioxide binding"/>
    <property type="evidence" value="ECO:0007669"/>
    <property type="project" value="TreeGrafter"/>
</dbReference>
<dbReference type="InterPro" id="IPR019812">
    <property type="entry name" value="Hydgase_assmbl_chp_CS"/>
</dbReference>
<evidence type="ECO:0000256" key="1">
    <source>
        <dbReference type="ARBA" id="ARBA00006018"/>
    </source>
</evidence>
<dbReference type="Pfam" id="PF01455">
    <property type="entry name" value="HupF_HypC"/>
    <property type="match status" value="1"/>
</dbReference>
<dbReference type="GO" id="GO:0005506">
    <property type="term" value="F:iron ion binding"/>
    <property type="evidence" value="ECO:0007669"/>
    <property type="project" value="TreeGrafter"/>
</dbReference>
<dbReference type="PANTHER" id="PTHR35177:SF2">
    <property type="entry name" value="HYDROGENASE MATURATION FACTOR HYBG"/>
    <property type="match status" value="1"/>
</dbReference>
<reference evidence="2 3" key="1">
    <citation type="submission" date="2019-11" db="EMBL/GenBank/DDBJ databases">
        <title>Bacillus idriensis genome.</title>
        <authorList>
            <person name="Konopka E.N."/>
            <person name="Newman J.D."/>
        </authorList>
    </citation>
    <scope>NUCLEOTIDE SEQUENCE [LARGE SCALE GENOMIC DNA]</scope>
    <source>
        <strain evidence="2 3">DSM 19097</strain>
    </source>
</reference>
<dbReference type="Proteomes" id="UP000441585">
    <property type="component" value="Unassembled WGS sequence"/>
</dbReference>
<name>A0A6I2M949_9BACI</name>
<dbReference type="PRINTS" id="PR00445">
    <property type="entry name" value="HUPFHYPC"/>
</dbReference>
<dbReference type="RefSeq" id="WP_070875094.1">
    <property type="nucleotide sequence ID" value="NZ_CAJGAA010000001.1"/>
</dbReference>
<dbReference type="NCBIfam" id="TIGR00074">
    <property type="entry name" value="hypC_hupF"/>
    <property type="match status" value="1"/>
</dbReference>
<evidence type="ECO:0000313" key="2">
    <source>
        <dbReference type="EMBL" id="MRX52951.1"/>
    </source>
</evidence>
<gene>
    <name evidence="2" type="primary">hypC</name>
    <name evidence="2" type="ORF">GJU41_03120</name>
</gene>
<dbReference type="SUPFAM" id="SSF159127">
    <property type="entry name" value="HupF/HypC-like"/>
    <property type="match status" value="1"/>
</dbReference>
<keyword evidence="3" id="KW-1185">Reference proteome</keyword>
<dbReference type="AlphaFoldDB" id="A0A6I2M949"/>
<dbReference type="GO" id="GO:0051604">
    <property type="term" value="P:protein maturation"/>
    <property type="evidence" value="ECO:0007669"/>
    <property type="project" value="TreeGrafter"/>
</dbReference>
<proteinExistence type="inferred from homology"/>